<evidence type="ECO:0000313" key="2">
    <source>
        <dbReference type="Proteomes" id="UP001367508"/>
    </source>
</evidence>
<proteinExistence type="predicted"/>
<organism evidence="1 2">
    <name type="scientific">Canavalia gladiata</name>
    <name type="common">Sword bean</name>
    <name type="synonym">Dolichos gladiatus</name>
    <dbReference type="NCBI Taxonomy" id="3824"/>
    <lineage>
        <taxon>Eukaryota</taxon>
        <taxon>Viridiplantae</taxon>
        <taxon>Streptophyta</taxon>
        <taxon>Embryophyta</taxon>
        <taxon>Tracheophyta</taxon>
        <taxon>Spermatophyta</taxon>
        <taxon>Magnoliopsida</taxon>
        <taxon>eudicotyledons</taxon>
        <taxon>Gunneridae</taxon>
        <taxon>Pentapetalae</taxon>
        <taxon>rosids</taxon>
        <taxon>fabids</taxon>
        <taxon>Fabales</taxon>
        <taxon>Fabaceae</taxon>
        <taxon>Papilionoideae</taxon>
        <taxon>50 kb inversion clade</taxon>
        <taxon>NPAAA clade</taxon>
        <taxon>indigoferoid/millettioid clade</taxon>
        <taxon>Phaseoleae</taxon>
        <taxon>Canavalia</taxon>
    </lineage>
</organism>
<reference evidence="1 2" key="1">
    <citation type="submission" date="2024-01" db="EMBL/GenBank/DDBJ databases">
        <title>The genomes of 5 underutilized Papilionoideae crops provide insights into root nodulation and disease resistanc.</title>
        <authorList>
            <person name="Jiang F."/>
        </authorList>
    </citation>
    <scope>NUCLEOTIDE SEQUENCE [LARGE SCALE GENOMIC DNA]</scope>
    <source>
        <strain evidence="1">LVBAO_FW01</strain>
        <tissue evidence="1">Leaves</tissue>
    </source>
</reference>
<name>A0AAN9LP94_CANGL</name>
<comment type="caution">
    <text evidence="1">The sequence shown here is derived from an EMBL/GenBank/DDBJ whole genome shotgun (WGS) entry which is preliminary data.</text>
</comment>
<accession>A0AAN9LP94</accession>
<gene>
    <name evidence="1" type="ORF">VNO77_18340</name>
</gene>
<keyword evidence="2" id="KW-1185">Reference proteome</keyword>
<dbReference type="EMBL" id="JAYMYQ010000004">
    <property type="protein sequence ID" value="KAK7337753.1"/>
    <property type="molecule type" value="Genomic_DNA"/>
</dbReference>
<evidence type="ECO:0000313" key="1">
    <source>
        <dbReference type="EMBL" id="KAK7337753.1"/>
    </source>
</evidence>
<dbReference type="Proteomes" id="UP001367508">
    <property type="component" value="Unassembled WGS sequence"/>
</dbReference>
<sequence length="240" mass="27138">MSYAESGQPVKAQLDAMQVIFPWLVQETSHRLAITDQLKKRRNRGPRETLRLENMWLVSRGCHSNQHTRLRISWPVDLINQPSIAFVVQVLFHLSLILLKGLTGNLGSSSPGDWPVGTPFRNFGKMEIELAGRNLSQVSRQAHINCKHKIRAQPYIMVPKVVGKGRELALPSHGGESLLHAIGCVFAASNVGGTYLERFWGQDRREEDNPDKQKDSDVLLALGEPDFRRKLDSIFIQVWL</sequence>
<dbReference type="AlphaFoldDB" id="A0AAN9LP94"/>
<protein>
    <submittedName>
        <fullName evidence="1">Uncharacterized protein</fullName>
    </submittedName>
</protein>